<feature type="compositionally biased region" description="Low complexity" evidence="1">
    <location>
        <begin position="7"/>
        <end position="19"/>
    </location>
</feature>
<name>A0A8T0ULM6_PANVG</name>
<reference evidence="2" key="1">
    <citation type="submission" date="2020-05" db="EMBL/GenBank/DDBJ databases">
        <title>WGS assembly of Panicum virgatum.</title>
        <authorList>
            <person name="Lovell J.T."/>
            <person name="Jenkins J."/>
            <person name="Shu S."/>
            <person name="Juenger T.E."/>
            <person name="Schmutz J."/>
        </authorList>
    </citation>
    <scope>NUCLEOTIDE SEQUENCE</scope>
    <source>
        <strain evidence="2">AP13</strain>
    </source>
</reference>
<proteinExistence type="predicted"/>
<organism evidence="2 3">
    <name type="scientific">Panicum virgatum</name>
    <name type="common">Blackwell switchgrass</name>
    <dbReference type="NCBI Taxonomy" id="38727"/>
    <lineage>
        <taxon>Eukaryota</taxon>
        <taxon>Viridiplantae</taxon>
        <taxon>Streptophyta</taxon>
        <taxon>Embryophyta</taxon>
        <taxon>Tracheophyta</taxon>
        <taxon>Spermatophyta</taxon>
        <taxon>Magnoliopsida</taxon>
        <taxon>Liliopsida</taxon>
        <taxon>Poales</taxon>
        <taxon>Poaceae</taxon>
        <taxon>PACMAD clade</taxon>
        <taxon>Panicoideae</taxon>
        <taxon>Panicodae</taxon>
        <taxon>Paniceae</taxon>
        <taxon>Panicinae</taxon>
        <taxon>Panicum</taxon>
        <taxon>Panicum sect. Hiantes</taxon>
    </lineage>
</organism>
<gene>
    <name evidence="2" type="ORF">PVAP13_3KG030627</name>
</gene>
<protein>
    <submittedName>
        <fullName evidence="2">Uncharacterized protein</fullName>
    </submittedName>
</protein>
<sequence length="116" mass="12782">MDQQQVAAGEAGPRPGAAETRGRRPRIVYATSTPPSGRVQRVSGREKRRPGTLEAAAEQQAYWWAPGGGGPKVNDRDLLEFDLFVEMHLRQQLLSRLQRPAAAMLRARHAGRAVQS</sequence>
<feature type="region of interest" description="Disordered" evidence="1">
    <location>
        <begin position="1"/>
        <end position="50"/>
    </location>
</feature>
<accession>A0A8T0ULM6</accession>
<dbReference type="AlphaFoldDB" id="A0A8T0ULM6"/>
<dbReference type="Proteomes" id="UP000823388">
    <property type="component" value="Chromosome 3K"/>
</dbReference>
<dbReference type="EMBL" id="CM029041">
    <property type="protein sequence ID" value="KAG2623038.1"/>
    <property type="molecule type" value="Genomic_DNA"/>
</dbReference>
<evidence type="ECO:0000313" key="2">
    <source>
        <dbReference type="EMBL" id="KAG2623038.1"/>
    </source>
</evidence>
<evidence type="ECO:0000313" key="3">
    <source>
        <dbReference type="Proteomes" id="UP000823388"/>
    </source>
</evidence>
<evidence type="ECO:0000256" key="1">
    <source>
        <dbReference type="SAM" id="MobiDB-lite"/>
    </source>
</evidence>
<keyword evidence="3" id="KW-1185">Reference proteome</keyword>
<comment type="caution">
    <text evidence="2">The sequence shown here is derived from an EMBL/GenBank/DDBJ whole genome shotgun (WGS) entry which is preliminary data.</text>
</comment>